<sequence>MAETFTPWTDLPLDLWREIFIQALPTSGEQARIDDAPLVLLRVCRDWKKLALETPRLWATINVEIYAGRVRPPLCQISTWLKRSLEAPLHISINQTMQWGIDESNAVRVIELFAPHISRWSTAMFALPTASTVNALVTNSTKIPNQLEALGLAFMQTTYLLSELQTLENLSTLIRAPKMRSLNYDGPFNILTGIDGIQWDRLTELMLANVRRDSPSLSPRLTRPFAGGDPGIEFGHTPTQRHLTFPRPFEVLFGQAEAAYPTRLR</sequence>
<name>A0A0D7BQG3_9AGAR</name>
<dbReference type="AlphaFoldDB" id="A0A0D7BQG3"/>
<dbReference type="OrthoDB" id="2269034at2759"/>
<accession>A0A0D7BQG3</accession>
<reference evidence="1 2" key="1">
    <citation type="journal article" date="2015" name="Fungal Genet. Biol.">
        <title>Evolution of novel wood decay mechanisms in Agaricales revealed by the genome sequences of Fistulina hepatica and Cylindrobasidium torrendii.</title>
        <authorList>
            <person name="Floudas D."/>
            <person name="Held B.W."/>
            <person name="Riley R."/>
            <person name="Nagy L.G."/>
            <person name="Koehler G."/>
            <person name="Ransdell A.S."/>
            <person name="Younus H."/>
            <person name="Chow J."/>
            <person name="Chiniquy J."/>
            <person name="Lipzen A."/>
            <person name="Tritt A."/>
            <person name="Sun H."/>
            <person name="Haridas S."/>
            <person name="LaButti K."/>
            <person name="Ohm R.A."/>
            <person name="Kues U."/>
            <person name="Blanchette R.A."/>
            <person name="Grigoriev I.V."/>
            <person name="Minto R.E."/>
            <person name="Hibbett D.S."/>
        </authorList>
    </citation>
    <scope>NUCLEOTIDE SEQUENCE [LARGE SCALE GENOMIC DNA]</scope>
    <source>
        <strain evidence="1 2">FP15055 ss-10</strain>
    </source>
</reference>
<gene>
    <name evidence="1" type="ORF">CYLTODRAFT_468446</name>
</gene>
<proteinExistence type="predicted"/>
<keyword evidence="2" id="KW-1185">Reference proteome</keyword>
<dbReference type="Proteomes" id="UP000054007">
    <property type="component" value="Unassembled WGS sequence"/>
</dbReference>
<dbReference type="EMBL" id="KN880450">
    <property type="protein sequence ID" value="KIY71841.1"/>
    <property type="molecule type" value="Genomic_DNA"/>
</dbReference>
<evidence type="ECO:0000313" key="2">
    <source>
        <dbReference type="Proteomes" id="UP000054007"/>
    </source>
</evidence>
<protein>
    <submittedName>
        <fullName evidence="1">Uncharacterized protein</fullName>
    </submittedName>
</protein>
<evidence type="ECO:0000313" key="1">
    <source>
        <dbReference type="EMBL" id="KIY71841.1"/>
    </source>
</evidence>
<organism evidence="1 2">
    <name type="scientific">Cylindrobasidium torrendii FP15055 ss-10</name>
    <dbReference type="NCBI Taxonomy" id="1314674"/>
    <lineage>
        <taxon>Eukaryota</taxon>
        <taxon>Fungi</taxon>
        <taxon>Dikarya</taxon>
        <taxon>Basidiomycota</taxon>
        <taxon>Agaricomycotina</taxon>
        <taxon>Agaricomycetes</taxon>
        <taxon>Agaricomycetidae</taxon>
        <taxon>Agaricales</taxon>
        <taxon>Marasmiineae</taxon>
        <taxon>Physalacriaceae</taxon>
        <taxon>Cylindrobasidium</taxon>
    </lineage>
</organism>
<dbReference type="STRING" id="1314674.A0A0D7BQG3"/>